<evidence type="ECO:0000256" key="1">
    <source>
        <dbReference type="SAM" id="MobiDB-lite"/>
    </source>
</evidence>
<protein>
    <submittedName>
        <fullName evidence="2">Uncharacterized protein</fullName>
    </submittedName>
</protein>
<keyword evidence="3" id="KW-1185">Reference proteome</keyword>
<accession>A0A1W0VY91</accession>
<dbReference type="Gramene" id="OQU87099">
    <property type="protein sequence ID" value="OQU87099"/>
    <property type="gene ID" value="SORBI_3003G205801"/>
</dbReference>
<gene>
    <name evidence="2" type="ORF">SORBI_3003G205801</name>
</gene>
<proteinExistence type="predicted"/>
<dbReference type="EMBL" id="CM000762">
    <property type="protein sequence ID" value="OQU87099.1"/>
    <property type="molecule type" value="Genomic_DNA"/>
</dbReference>
<feature type="compositionally biased region" description="Low complexity" evidence="1">
    <location>
        <begin position="116"/>
        <end position="128"/>
    </location>
</feature>
<reference evidence="3" key="2">
    <citation type="journal article" date="2018" name="Plant J.">
        <title>The Sorghum bicolor reference genome: improved assembly, gene annotations, a transcriptome atlas, and signatures of genome organization.</title>
        <authorList>
            <person name="McCormick R.F."/>
            <person name="Truong S.K."/>
            <person name="Sreedasyam A."/>
            <person name="Jenkins J."/>
            <person name="Shu S."/>
            <person name="Sims D."/>
            <person name="Kennedy M."/>
            <person name="Amirebrahimi M."/>
            <person name="Weers B.D."/>
            <person name="McKinley B."/>
            <person name="Mattison A."/>
            <person name="Morishige D.T."/>
            <person name="Grimwood J."/>
            <person name="Schmutz J."/>
            <person name="Mullet J.E."/>
        </authorList>
    </citation>
    <scope>NUCLEOTIDE SEQUENCE [LARGE SCALE GENOMIC DNA]</scope>
    <source>
        <strain evidence="3">cv. BTx623</strain>
    </source>
</reference>
<organism evidence="2 3">
    <name type="scientific">Sorghum bicolor</name>
    <name type="common">Sorghum</name>
    <name type="synonym">Sorghum vulgare</name>
    <dbReference type="NCBI Taxonomy" id="4558"/>
    <lineage>
        <taxon>Eukaryota</taxon>
        <taxon>Viridiplantae</taxon>
        <taxon>Streptophyta</taxon>
        <taxon>Embryophyta</taxon>
        <taxon>Tracheophyta</taxon>
        <taxon>Spermatophyta</taxon>
        <taxon>Magnoliopsida</taxon>
        <taxon>Liliopsida</taxon>
        <taxon>Poales</taxon>
        <taxon>Poaceae</taxon>
        <taxon>PACMAD clade</taxon>
        <taxon>Panicoideae</taxon>
        <taxon>Andropogonodae</taxon>
        <taxon>Andropogoneae</taxon>
        <taxon>Sorghinae</taxon>
        <taxon>Sorghum</taxon>
    </lineage>
</organism>
<name>A0A1W0VY91_SORBI</name>
<evidence type="ECO:0000313" key="3">
    <source>
        <dbReference type="Proteomes" id="UP000000768"/>
    </source>
</evidence>
<dbReference type="InParanoid" id="A0A1W0VY91"/>
<evidence type="ECO:0000313" key="2">
    <source>
        <dbReference type="EMBL" id="OQU87099.1"/>
    </source>
</evidence>
<dbReference type="AlphaFoldDB" id="A0A1W0VY91"/>
<dbReference type="Proteomes" id="UP000000768">
    <property type="component" value="Chromosome 3"/>
</dbReference>
<reference evidence="2 3" key="1">
    <citation type="journal article" date="2009" name="Nature">
        <title>The Sorghum bicolor genome and the diversification of grasses.</title>
        <authorList>
            <person name="Paterson A.H."/>
            <person name="Bowers J.E."/>
            <person name="Bruggmann R."/>
            <person name="Dubchak I."/>
            <person name="Grimwood J."/>
            <person name="Gundlach H."/>
            <person name="Haberer G."/>
            <person name="Hellsten U."/>
            <person name="Mitros T."/>
            <person name="Poliakov A."/>
            <person name="Schmutz J."/>
            <person name="Spannagl M."/>
            <person name="Tang H."/>
            <person name="Wang X."/>
            <person name="Wicker T."/>
            <person name="Bharti A.K."/>
            <person name="Chapman J."/>
            <person name="Feltus F.A."/>
            <person name="Gowik U."/>
            <person name="Grigoriev I.V."/>
            <person name="Lyons E."/>
            <person name="Maher C.A."/>
            <person name="Martis M."/>
            <person name="Narechania A."/>
            <person name="Otillar R.P."/>
            <person name="Penning B.W."/>
            <person name="Salamov A.A."/>
            <person name="Wang Y."/>
            <person name="Zhang L."/>
            <person name="Carpita N.C."/>
            <person name="Freeling M."/>
            <person name="Gingle A.R."/>
            <person name="Hash C.T."/>
            <person name="Keller B."/>
            <person name="Klein P."/>
            <person name="Kresovich S."/>
            <person name="McCann M.C."/>
            <person name="Ming R."/>
            <person name="Peterson D.G."/>
            <person name="Mehboob-ur-Rahman"/>
            <person name="Ware D."/>
            <person name="Westhoff P."/>
            <person name="Mayer K.F."/>
            <person name="Messing J."/>
            <person name="Rokhsar D.S."/>
        </authorList>
    </citation>
    <scope>NUCLEOTIDE SEQUENCE [LARGE SCALE GENOMIC DNA]</scope>
    <source>
        <strain evidence="3">cv. BTx623</strain>
    </source>
</reference>
<feature type="region of interest" description="Disordered" evidence="1">
    <location>
        <begin position="109"/>
        <end position="132"/>
    </location>
</feature>
<sequence>MASYRVVPTVRGDWRHEDHPEFLLVARVKLLEASLSSLPTRQWAERRRLQPPGCPTAASPPLLPPPRHRLLCTLSLLDLSHRGVSQPHSGGVLAAFTFFFLGSRRFRTSTTGSKASMSGSVRSSTGSGLEASTRYVRRRGMRHGWERPVDVYLLRGVHTLQLRKL</sequence>